<evidence type="ECO:0000313" key="8">
    <source>
        <dbReference type="Proteomes" id="UP001516400"/>
    </source>
</evidence>
<evidence type="ECO:0000256" key="5">
    <source>
        <dbReference type="RuleBase" id="RU363034"/>
    </source>
</evidence>
<dbReference type="InterPro" id="IPR001254">
    <property type="entry name" value="Trypsin_dom"/>
</dbReference>
<evidence type="ECO:0000259" key="6">
    <source>
        <dbReference type="PROSITE" id="PS50240"/>
    </source>
</evidence>
<keyword evidence="5" id="KW-0378">Hydrolase</keyword>
<gene>
    <name evidence="7" type="ORF">HHI36_013364</name>
</gene>
<dbReference type="EMBL" id="JABFTP020000103">
    <property type="protein sequence ID" value="KAL3278023.1"/>
    <property type="molecule type" value="Genomic_DNA"/>
</dbReference>
<evidence type="ECO:0000256" key="2">
    <source>
        <dbReference type="ARBA" id="ARBA00023157"/>
    </source>
</evidence>
<comment type="caution">
    <text evidence="7">The sequence shown here is derived from an EMBL/GenBank/DDBJ whole genome shotgun (WGS) entry which is preliminary data.</text>
</comment>
<keyword evidence="1" id="KW-0732">Signal</keyword>
<dbReference type="PROSITE" id="PS50240">
    <property type="entry name" value="TRYPSIN_DOM"/>
    <property type="match status" value="1"/>
</dbReference>
<dbReference type="InterPro" id="IPR001314">
    <property type="entry name" value="Peptidase_S1A"/>
</dbReference>
<dbReference type="InterPro" id="IPR033116">
    <property type="entry name" value="TRYPSIN_SER"/>
</dbReference>
<dbReference type="PANTHER" id="PTHR24256">
    <property type="entry name" value="TRYPTASE-RELATED"/>
    <property type="match status" value="1"/>
</dbReference>
<evidence type="ECO:0000256" key="3">
    <source>
        <dbReference type="ARBA" id="ARBA00023180"/>
    </source>
</evidence>
<keyword evidence="5" id="KW-0645">Protease</keyword>
<dbReference type="SMART" id="SM00020">
    <property type="entry name" value="Tryp_SPc"/>
    <property type="match status" value="1"/>
</dbReference>
<keyword evidence="2" id="KW-1015">Disulfide bond</keyword>
<evidence type="ECO:0000256" key="4">
    <source>
        <dbReference type="ARBA" id="ARBA00024195"/>
    </source>
</evidence>
<accession>A0ABD2NH98</accession>
<organism evidence="7 8">
    <name type="scientific">Cryptolaemus montrouzieri</name>
    <dbReference type="NCBI Taxonomy" id="559131"/>
    <lineage>
        <taxon>Eukaryota</taxon>
        <taxon>Metazoa</taxon>
        <taxon>Ecdysozoa</taxon>
        <taxon>Arthropoda</taxon>
        <taxon>Hexapoda</taxon>
        <taxon>Insecta</taxon>
        <taxon>Pterygota</taxon>
        <taxon>Neoptera</taxon>
        <taxon>Endopterygota</taxon>
        <taxon>Coleoptera</taxon>
        <taxon>Polyphaga</taxon>
        <taxon>Cucujiformia</taxon>
        <taxon>Coccinelloidea</taxon>
        <taxon>Coccinellidae</taxon>
        <taxon>Scymninae</taxon>
        <taxon>Scymnini</taxon>
        <taxon>Cryptolaemus</taxon>
    </lineage>
</organism>
<dbReference type="GO" id="GO:0008236">
    <property type="term" value="F:serine-type peptidase activity"/>
    <property type="evidence" value="ECO:0007669"/>
    <property type="project" value="UniProtKB-KW"/>
</dbReference>
<feature type="domain" description="Peptidase S1" evidence="6">
    <location>
        <begin position="64"/>
        <end position="303"/>
    </location>
</feature>
<name>A0ABD2NH98_9CUCU</name>
<proteinExistence type="inferred from homology"/>
<keyword evidence="3" id="KW-0325">Glycoprotein</keyword>
<dbReference type="PRINTS" id="PR00722">
    <property type="entry name" value="CHYMOTRYPSIN"/>
</dbReference>
<keyword evidence="8" id="KW-1185">Reference proteome</keyword>
<dbReference type="InterPro" id="IPR043504">
    <property type="entry name" value="Peptidase_S1_PA_chymotrypsin"/>
</dbReference>
<dbReference type="InterPro" id="IPR051487">
    <property type="entry name" value="Ser/Thr_Proteases_Immune/Dev"/>
</dbReference>
<sequence>MYQFIIEILVVPEKRQSSSMCTIQKTECKEFSKLITVVQKPAILFIDKEDEEVDTCGFKVIPLIVGGEEASRREFPHMVHVGYDSPKGIKWSCGGSLISKRYVLTAAHCLYSTDYGNATHARMGITDVNDTNHRLDVAIIERIRYPSYDHVSYYHDIALMKLAEDVHFDQYIRPICLNFDKNAINQMAIATGWGKTGTQKSKSDKLLKVTLQLNDTATCNDFFSSVSRLKLKNGIDENTQVCAGFPGKDTCGGDSGGPLQIYSKLRCMYEIIGITSFGKRACGFEGVYTRVSHYVDWIERIVWK</sequence>
<dbReference type="Pfam" id="PF00089">
    <property type="entry name" value="Trypsin"/>
    <property type="match status" value="1"/>
</dbReference>
<evidence type="ECO:0000256" key="1">
    <source>
        <dbReference type="ARBA" id="ARBA00022729"/>
    </source>
</evidence>
<dbReference type="InterPro" id="IPR018114">
    <property type="entry name" value="TRYPSIN_HIS"/>
</dbReference>
<dbReference type="SUPFAM" id="SSF50494">
    <property type="entry name" value="Trypsin-like serine proteases"/>
    <property type="match status" value="1"/>
</dbReference>
<dbReference type="FunFam" id="2.40.10.10:FF:000028">
    <property type="entry name" value="Serine protease easter"/>
    <property type="match status" value="1"/>
</dbReference>
<dbReference type="CDD" id="cd00190">
    <property type="entry name" value="Tryp_SPc"/>
    <property type="match status" value="1"/>
</dbReference>
<keyword evidence="5" id="KW-0720">Serine protease</keyword>
<dbReference type="GO" id="GO:0006508">
    <property type="term" value="P:proteolysis"/>
    <property type="evidence" value="ECO:0007669"/>
    <property type="project" value="UniProtKB-KW"/>
</dbReference>
<evidence type="ECO:0000313" key="7">
    <source>
        <dbReference type="EMBL" id="KAL3278023.1"/>
    </source>
</evidence>
<dbReference type="PROSITE" id="PS00134">
    <property type="entry name" value="TRYPSIN_HIS"/>
    <property type="match status" value="1"/>
</dbReference>
<dbReference type="AlphaFoldDB" id="A0ABD2NH98"/>
<comment type="similarity">
    <text evidence="4">Belongs to the peptidase S1 family. CLIP subfamily.</text>
</comment>
<protein>
    <recommendedName>
        <fullName evidence="6">Peptidase S1 domain-containing protein</fullName>
    </recommendedName>
</protein>
<dbReference type="InterPro" id="IPR009003">
    <property type="entry name" value="Peptidase_S1_PA"/>
</dbReference>
<dbReference type="PROSITE" id="PS00135">
    <property type="entry name" value="TRYPSIN_SER"/>
    <property type="match status" value="1"/>
</dbReference>
<dbReference type="Proteomes" id="UP001516400">
    <property type="component" value="Unassembled WGS sequence"/>
</dbReference>
<reference evidence="7 8" key="1">
    <citation type="journal article" date="2021" name="BMC Biol.">
        <title>Horizontally acquired antibacterial genes associated with adaptive radiation of ladybird beetles.</title>
        <authorList>
            <person name="Li H.S."/>
            <person name="Tang X.F."/>
            <person name="Huang Y.H."/>
            <person name="Xu Z.Y."/>
            <person name="Chen M.L."/>
            <person name="Du X.Y."/>
            <person name="Qiu B.Y."/>
            <person name="Chen P.T."/>
            <person name="Zhang W."/>
            <person name="Slipinski A."/>
            <person name="Escalona H.E."/>
            <person name="Waterhouse R.M."/>
            <person name="Zwick A."/>
            <person name="Pang H."/>
        </authorList>
    </citation>
    <scope>NUCLEOTIDE SEQUENCE [LARGE SCALE GENOMIC DNA]</scope>
    <source>
        <strain evidence="7">SYSU2018</strain>
    </source>
</reference>
<dbReference type="Gene3D" id="2.40.10.10">
    <property type="entry name" value="Trypsin-like serine proteases"/>
    <property type="match status" value="1"/>
</dbReference>